<evidence type="ECO:0000259" key="2">
    <source>
        <dbReference type="Pfam" id="PF07883"/>
    </source>
</evidence>
<keyword evidence="4" id="KW-1185">Reference proteome</keyword>
<evidence type="ECO:0000313" key="4">
    <source>
        <dbReference type="Proteomes" id="UP000224634"/>
    </source>
</evidence>
<dbReference type="CDD" id="cd02223">
    <property type="entry name" value="cupin_Bh2720-like"/>
    <property type="match status" value="1"/>
</dbReference>
<dbReference type="Proteomes" id="UP000224634">
    <property type="component" value="Unassembled WGS sequence"/>
</dbReference>
<dbReference type="InterPro" id="IPR011051">
    <property type="entry name" value="RmlC_Cupin_sf"/>
</dbReference>
<dbReference type="Gene3D" id="2.60.120.10">
    <property type="entry name" value="Jelly Rolls"/>
    <property type="match status" value="1"/>
</dbReference>
<proteinExistence type="predicted"/>
<dbReference type="SUPFAM" id="SSF51182">
    <property type="entry name" value="RmlC-like cupins"/>
    <property type="match status" value="1"/>
</dbReference>
<comment type="caution">
    <text evidence="3">The sequence shown here is derived from an EMBL/GenBank/DDBJ whole genome shotgun (WGS) entry which is preliminary data.</text>
</comment>
<dbReference type="Pfam" id="PF07883">
    <property type="entry name" value="Cupin_2"/>
    <property type="match status" value="1"/>
</dbReference>
<dbReference type="AlphaFoldDB" id="A0A2B7YIX4"/>
<feature type="compositionally biased region" description="Basic and acidic residues" evidence="1">
    <location>
        <begin position="142"/>
        <end position="151"/>
    </location>
</feature>
<dbReference type="OrthoDB" id="1161823at2759"/>
<protein>
    <recommendedName>
        <fullName evidence="2">Cupin type-2 domain-containing protein</fullName>
    </recommendedName>
</protein>
<evidence type="ECO:0000313" key="3">
    <source>
        <dbReference type="EMBL" id="PGH20812.1"/>
    </source>
</evidence>
<dbReference type="EMBL" id="PDNA01000038">
    <property type="protein sequence ID" value="PGH20812.1"/>
    <property type="molecule type" value="Genomic_DNA"/>
</dbReference>
<feature type="domain" description="Cupin type-2" evidence="2">
    <location>
        <begin position="41"/>
        <end position="108"/>
    </location>
</feature>
<dbReference type="PANTHER" id="PTHR43346">
    <property type="entry name" value="LIGAND BINDING DOMAIN PROTEIN, PUTATIVE (AFU_ORTHOLOGUE AFUA_6G14370)-RELATED"/>
    <property type="match status" value="1"/>
</dbReference>
<dbReference type="InterPro" id="IPR052538">
    <property type="entry name" value="Flavonoid_dioxygenase-like"/>
</dbReference>
<dbReference type="InterPro" id="IPR013096">
    <property type="entry name" value="Cupin_2"/>
</dbReference>
<dbReference type="PANTHER" id="PTHR43346:SF1">
    <property type="entry name" value="QUERCETIN 2,3-DIOXYGENASE-RELATED"/>
    <property type="match status" value="1"/>
</dbReference>
<name>A0A2B7YIX4_POLH7</name>
<evidence type="ECO:0000256" key="1">
    <source>
        <dbReference type="SAM" id="MobiDB-lite"/>
    </source>
</evidence>
<accession>A0A2B7YIX4</accession>
<reference evidence="3 4" key="1">
    <citation type="submission" date="2017-10" db="EMBL/GenBank/DDBJ databases">
        <title>Comparative genomics in systemic dimorphic fungi from Ajellomycetaceae.</title>
        <authorList>
            <person name="Munoz J.F."/>
            <person name="Mcewen J.G."/>
            <person name="Clay O.K."/>
            <person name="Cuomo C.A."/>
        </authorList>
    </citation>
    <scope>NUCLEOTIDE SEQUENCE [LARGE SCALE GENOMIC DNA]</scope>
    <source>
        <strain evidence="3 4">UAMH7299</strain>
    </source>
</reference>
<dbReference type="InterPro" id="IPR014710">
    <property type="entry name" value="RmlC-like_jellyroll"/>
</dbReference>
<organism evidence="3 4">
    <name type="scientific">Polytolypa hystricis (strain UAMH7299)</name>
    <dbReference type="NCBI Taxonomy" id="1447883"/>
    <lineage>
        <taxon>Eukaryota</taxon>
        <taxon>Fungi</taxon>
        <taxon>Dikarya</taxon>
        <taxon>Ascomycota</taxon>
        <taxon>Pezizomycotina</taxon>
        <taxon>Eurotiomycetes</taxon>
        <taxon>Eurotiomycetidae</taxon>
        <taxon>Onygenales</taxon>
        <taxon>Onygenales incertae sedis</taxon>
        <taxon>Polytolypa</taxon>
    </lineage>
</organism>
<gene>
    <name evidence="3" type="ORF">AJ80_03439</name>
</gene>
<sequence>MSSEPPNHEMVVLPKLTSSVRAFGDFRKVLHTGLYSQVVAMEIPVGGDIGDEVHLVDQILIFTSGRCKATVAGKDRDVEASDVVIVPAGTQHQFVNTGDKPLELVTIYSPPEHNSQTVHKTKEEGDKEEEAGRDEAPSWSQRSREENERLGLVKASGGPY</sequence>
<feature type="region of interest" description="Disordered" evidence="1">
    <location>
        <begin position="109"/>
        <end position="160"/>
    </location>
</feature>